<dbReference type="PROSITE" id="PS51186">
    <property type="entry name" value="GNAT"/>
    <property type="match status" value="1"/>
</dbReference>
<evidence type="ECO:0000259" key="1">
    <source>
        <dbReference type="PROSITE" id="PS51186"/>
    </source>
</evidence>
<gene>
    <name evidence="2" type="ORF">LEP1GSC131_2816</name>
</gene>
<dbReference type="InterPro" id="IPR016181">
    <property type="entry name" value="Acyl_CoA_acyltransferase"/>
</dbReference>
<dbReference type="CDD" id="cd04301">
    <property type="entry name" value="NAT_SF"/>
    <property type="match status" value="1"/>
</dbReference>
<proteinExistence type="predicted"/>
<accession>A0A828XZL6</accession>
<dbReference type="GeneID" id="34314738"/>
<evidence type="ECO:0000313" key="2">
    <source>
        <dbReference type="EMBL" id="EKO50079.1"/>
    </source>
</evidence>
<evidence type="ECO:0000313" key="3">
    <source>
        <dbReference type="Proteomes" id="UP000006339"/>
    </source>
</evidence>
<dbReference type="SUPFAM" id="SSF55729">
    <property type="entry name" value="Acyl-CoA N-acyltransferases (Nat)"/>
    <property type="match status" value="1"/>
</dbReference>
<dbReference type="Pfam" id="PF00583">
    <property type="entry name" value="Acetyltransf_1"/>
    <property type="match status" value="1"/>
</dbReference>
<sequence length="138" mass="16260">MNIRKVQETDVDNIFNLTEQFATSFKTDYALFKISFNSLTQEPSAHFLLAEENEKIIAYCLGFDHYTLYANGKVAWLEEIFVLEDHRRHGVARLLMSEFENWARFRNSKLIGLATRRARDFYTSIGYEDSAIFFRKLL</sequence>
<name>A0A828XZL6_9LEPT</name>
<dbReference type="RefSeq" id="WP_004752210.1">
    <property type="nucleotide sequence ID" value="NZ_AKWH02000068.1"/>
</dbReference>
<dbReference type="PANTHER" id="PTHR43072:SF60">
    <property type="entry name" value="L-2,4-DIAMINOBUTYRIC ACID ACETYLTRANSFERASE"/>
    <property type="match status" value="1"/>
</dbReference>
<feature type="domain" description="N-acetyltransferase" evidence="1">
    <location>
        <begin position="1"/>
        <end position="138"/>
    </location>
</feature>
<dbReference type="PANTHER" id="PTHR43072">
    <property type="entry name" value="N-ACETYLTRANSFERASE"/>
    <property type="match status" value="1"/>
</dbReference>
<dbReference type="Proteomes" id="UP000006339">
    <property type="component" value="Unassembled WGS sequence"/>
</dbReference>
<dbReference type="Gene3D" id="3.40.630.30">
    <property type="match status" value="1"/>
</dbReference>
<reference evidence="2" key="1">
    <citation type="submission" date="2012-10" db="EMBL/GenBank/DDBJ databases">
        <authorList>
            <person name="Harkins D.M."/>
            <person name="Durkin A.S."/>
            <person name="Brinkac L.M."/>
            <person name="Selengut J.D."/>
            <person name="Sanka R."/>
            <person name="DePew J."/>
            <person name="Purushe J."/>
            <person name="Picardeau M."/>
            <person name="Werts C."/>
            <person name="Goarant C."/>
            <person name="Vinetz J.M."/>
            <person name="Sutton G.G."/>
            <person name="Nelson W.C."/>
            <person name="Fouts D.E."/>
        </authorList>
    </citation>
    <scope>NUCLEOTIDE SEQUENCE [LARGE SCALE GENOMIC DNA]</scope>
    <source>
        <strain evidence="2">200802841</strain>
    </source>
</reference>
<dbReference type="GO" id="GO:0016747">
    <property type="term" value="F:acyltransferase activity, transferring groups other than amino-acyl groups"/>
    <property type="evidence" value="ECO:0007669"/>
    <property type="project" value="InterPro"/>
</dbReference>
<dbReference type="InterPro" id="IPR000182">
    <property type="entry name" value="GNAT_dom"/>
</dbReference>
<organism evidence="2 3">
    <name type="scientific">Leptospira kirschneri str. 200802841</name>
    <dbReference type="NCBI Taxonomy" id="1193047"/>
    <lineage>
        <taxon>Bacteria</taxon>
        <taxon>Pseudomonadati</taxon>
        <taxon>Spirochaetota</taxon>
        <taxon>Spirochaetia</taxon>
        <taxon>Leptospirales</taxon>
        <taxon>Leptospiraceae</taxon>
        <taxon>Leptospira</taxon>
    </lineage>
</organism>
<dbReference type="EMBL" id="AKWH02000068">
    <property type="protein sequence ID" value="EKO50079.1"/>
    <property type="molecule type" value="Genomic_DNA"/>
</dbReference>
<protein>
    <submittedName>
        <fullName evidence="2">Acetyltransferase (GNAT) domain protein</fullName>
    </submittedName>
</protein>
<dbReference type="AlphaFoldDB" id="A0A828XZL6"/>
<keyword evidence="3" id="KW-1185">Reference proteome</keyword>
<comment type="caution">
    <text evidence="2">The sequence shown here is derived from an EMBL/GenBank/DDBJ whole genome shotgun (WGS) entry which is preliminary data.</text>
</comment>